<dbReference type="Gene3D" id="3.40.630.30">
    <property type="match status" value="1"/>
</dbReference>
<reference evidence="2 3" key="1">
    <citation type="submission" date="2018-01" db="EMBL/GenBank/DDBJ databases">
        <title>Draft Genome Sequence of Komagataeibacter maltaceti LMG 1529, a Vinegar Producing Acetic Acid Bacterium Isolated from Malt Vinegar Brewery Acetifiers.</title>
        <authorList>
            <person name="Zhang Q."/>
            <person name="Hollensteiner J."/>
            <person name="Poehlein A."/>
            <person name="Daniel R."/>
        </authorList>
    </citation>
    <scope>NUCLEOTIDE SEQUENCE [LARGE SCALE GENOMIC DNA]</scope>
    <source>
        <strain evidence="2 3">LMG 1529</strain>
    </source>
</reference>
<protein>
    <recommendedName>
        <fullName evidence="1">N-acetyltransferase domain-containing protein</fullName>
    </recommendedName>
</protein>
<dbReference type="AlphaFoldDB" id="A0A2S3W393"/>
<feature type="domain" description="N-acetyltransferase" evidence="1">
    <location>
        <begin position="3"/>
        <end position="169"/>
    </location>
</feature>
<dbReference type="InterPro" id="IPR016181">
    <property type="entry name" value="Acyl_CoA_acyltransferase"/>
</dbReference>
<evidence type="ECO:0000313" key="3">
    <source>
        <dbReference type="Proteomes" id="UP000237344"/>
    </source>
</evidence>
<dbReference type="PANTHER" id="PTHR43415:SF3">
    <property type="entry name" value="GNAT-FAMILY ACETYLTRANSFERASE"/>
    <property type="match status" value="1"/>
</dbReference>
<organism evidence="2 3">
    <name type="scientific">Novacetimonas maltaceti</name>
    <dbReference type="NCBI Taxonomy" id="1203393"/>
    <lineage>
        <taxon>Bacteria</taxon>
        <taxon>Pseudomonadati</taxon>
        <taxon>Pseudomonadota</taxon>
        <taxon>Alphaproteobacteria</taxon>
        <taxon>Acetobacterales</taxon>
        <taxon>Acetobacteraceae</taxon>
        <taxon>Novacetimonas</taxon>
    </lineage>
</organism>
<dbReference type="Pfam" id="PF00583">
    <property type="entry name" value="Acetyltransf_1"/>
    <property type="match status" value="1"/>
</dbReference>
<dbReference type="Proteomes" id="UP000237344">
    <property type="component" value="Unassembled WGS sequence"/>
</dbReference>
<proteinExistence type="predicted"/>
<comment type="caution">
    <text evidence="2">The sequence shown here is derived from an EMBL/GenBank/DDBJ whole genome shotgun (WGS) entry which is preliminary data.</text>
</comment>
<keyword evidence="3" id="KW-1185">Reference proteome</keyword>
<sequence length="169" mass="18369">MTIEIREASVSDSRCVLEMKRKLDGQTRFMMFEPDERSMDVEAMKAEIAQLRAADNSVLLLAFARGTGVPVGFVEVTGGSFRRNRHVGSLVIGICAAHTGMGIGTALLGACGDWARAHGLGRLELTVMVHNDRAIRLYEKSGFVVEGRRVAALMVDGVAVDEYVMGRVL</sequence>
<dbReference type="SUPFAM" id="SSF55729">
    <property type="entry name" value="Acyl-CoA N-acyltransferases (Nat)"/>
    <property type="match status" value="1"/>
</dbReference>
<dbReference type="GO" id="GO:0016747">
    <property type="term" value="F:acyltransferase activity, transferring groups other than amino-acyl groups"/>
    <property type="evidence" value="ECO:0007669"/>
    <property type="project" value="InterPro"/>
</dbReference>
<gene>
    <name evidence="2" type="ORF">KMAL_10090</name>
</gene>
<dbReference type="CDD" id="cd04301">
    <property type="entry name" value="NAT_SF"/>
    <property type="match status" value="1"/>
</dbReference>
<dbReference type="EMBL" id="POTC01000009">
    <property type="protein sequence ID" value="POF63278.1"/>
    <property type="molecule type" value="Genomic_DNA"/>
</dbReference>
<evidence type="ECO:0000313" key="2">
    <source>
        <dbReference type="EMBL" id="POF63278.1"/>
    </source>
</evidence>
<dbReference type="PROSITE" id="PS51186">
    <property type="entry name" value="GNAT"/>
    <property type="match status" value="1"/>
</dbReference>
<evidence type="ECO:0000259" key="1">
    <source>
        <dbReference type="PROSITE" id="PS51186"/>
    </source>
</evidence>
<accession>A0A2S3W393</accession>
<dbReference type="InterPro" id="IPR000182">
    <property type="entry name" value="GNAT_dom"/>
</dbReference>
<name>A0A2S3W393_9PROT</name>
<dbReference type="PANTHER" id="PTHR43415">
    <property type="entry name" value="SPERMIDINE N(1)-ACETYLTRANSFERASE"/>
    <property type="match status" value="1"/>
</dbReference>